<gene>
    <name evidence="3" type="ORF">Mrose_01283</name>
</gene>
<sequence>MEMVFWFGGILGALLLLVSLFTLSRNPRIGSVLLVIGLALGSLLIPSLGLWRQTQAYLIVGLAGVGLFLLALFVPSRVRGKMTTLFVGLVLALFLFPALNVTQPWNTNPLALLENPPATVAEPQTPPSTQPAPTPAEPPAPAPETPTDTPPPSPTPTPTGETPAPEPTAPQERVGVVSNDALCPCLLKVVTGIADARVRLSRGGVEVATQSGAEVLFQGLEVGEYTLRIEAAEYQPFEFQVPLRNNRELTVYLLKRQ</sequence>
<reference evidence="3 4" key="1">
    <citation type="submission" date="2018-08" db="EMBL/GenBank/DDBJ databases">
        <title>Meiothermus roseus NBRC 110900 genome sequencing project.</title>
        <authorList>
            <person name="Da Costa M.S."/>
            <person name="Albuquerque L."/>
            <person name="Raposo P."/>
            <person name="Froufe H.J.C."/>
            <person name="Barroso C.S."/>
            <person name="Egas C."/>
        </authorList>
    </citation>
    <scope>NUCLEOTIDE SEQUENCE [LARGE SCALE GENOMIC DNA]</scope>
    <source>
        <strain evidence="3 4">NBRC 110900</strain>
    </source>
</reference>
<feature type="compositionally biased region" description="Pro residues" evidence="1">
    <location>
        <begin position="124"/>
        <end position="157"/>
    </location>
</feature>
<feature type="transmembrane region" description="Helical" evidence="2">
    <location>
        <begin position="6"/>
        <end position="24"/>
    </location>
</feature>
<feature type="transmembrane region" description="Helical" evidence="2">
    <location>
        <begin position="82"/>
        <end position="99"/>
    </location>
</feature>
<dbReference type="RefSeq" id="WP_119276628.1">
    <property type="nucleotide sequence ID" value="NZ_QWLA01000018.1"/>
</dbReference>
<evidence type="ECO:0000256" key="2">
    <source>
        <dbReference type="SAM" id="Phobius"/>
    </source>
</evidence>
<evidence type="ECO:0000256" key="1">
    <source>
        <dbReference type="SAM" id="MobiDB-lite"/>
    </source>
</evidence>
<accession>A0A399ESJ2</accession>
<keyword evidence="2" id="KW-1133">Transmembrane helix</keyword>
<evidence type="ECO:0008006" key="5">
    <source>
        <dbReference type="Google" id="ProtNLM"/>
    </source>
</evidence>
<dbReference type="EMBL" id="QWLA01000018">
    <property type="protein sequence ID" value="RIH87574.1"/>
    <property type="molecule type" value="Genomic_DNA"/>
</dbReference>
<proteinExistence type="predicted"/>
<feature type="region of interest" description="Disordered" evidence="1">
    <location>
        <begin position="117"/>
        <end position="171"/>
    </location>
</feature>
<feature type="transmembrane region" description="Helical" evidence="2">
    <location>
        <begin position="57"/>
        <end position="75"/>
    </location>
</feature>
<dbReference type="SUPFAM" id="SSF49478">
    <property type="entry name" value="Cna protein B-type domain"/>
    <property type="match status" value="1"/>
</dbReference>
<dbReference type="AlphaFoldDB" id="A0A399ESJ2"/>
<keyword evidence="2" id="KW-0812">Transmembrane</keyword>
<evidence type="ECO:0000313" key="4">
    <source>
        <dbReference type="Proteomes" id="UP000265341"/>
    </source>
</evidence>
<protein>
    <recommendedName>
        <fullName evidence="5">PEGA domain-containing protein</fullName>
    </recommendedName>
</protein>
<organism evidence="3 4">
    <name type="scientific">Calidithermus roseus</name>
    <dbReference type="NCBI Taxonomy" id="1644118"/>
    <lineage>
        <taxon>Bacteria</taxon>
        <taxon>Thermotogati</taxon>
        <taxon>Deinococcota</taxon>
        <taxon>Deinococci</taxon>
        <taxon>Thermales</taxon>
        <taxon>Thermaceae</taxon>
        <taxon>Calidithermus</taxon>
    </lineage>
</organism>
<comment type="caution">
    <text evidence="3">The sequence shown here is derived from an EMBL/GenBank/DDBJ whole genome shotgun (WGS) entry which is preliminary data.</text>
</comment>
<dbReference type="OrthoDB" id="27589at2"/>
<feature type="transmembrane region" description="Helical" evidence="2">
    <location>
        <begin position="31"/>
        <end position="51"/>
    </location>
</feature>
<name>A0A399ESJ2_9DEIN</name>
<dbReference type="Proteomes" id="UP000265341">
    <property type="component" value="Unassembled WGS sequence"/>
</dbReference>
<keyword evidence="4" id="KW-1185">Reference proteome</keyword>
<evidence type="ECO:0000313" key="3">
    <source>
        <dbReference type="EMBL" id="RIH87574.1"/>
    </source>
</evidence>
<keyword evidence="2" id="KW-0472">Membrane</keyword>